<evidence type="ECO:0008006" key="14">
    <source>
        <dbReference type="Google" id="ProtNLM"/>
    </source>
</evidence>
<evidence type="ECO:0000256" key="3">
    <source>
        <dbReference type="ARBA" id="ARBA00022692"/>
    </source>
</evidence>
<feature type="repeat" description="Solcar" evidence="9">
    <location>
        <begin position="193"/>
        <end position="279"/>
    </location>
</feature>
<name>A0ABD3Q9X8_9STRA</name>
<gene>
    <name evidence="12" type="ORF">HJC23_008830</name>
</gene>
<feature type="region of interest" description="Disordered" evidence="11">
    <location>
        <begin position="82"/>
        <end position="101"/>
    </location>
</feature>
<evidence type="ECO:0000256" key="5">
    <source>
        <dbReference type="ARBA" id="ARBA00022792"/>
    </source>
</evidence>
<keyword evidence="13" id="KW-1185">Reference proteome</keyword>
<dbReference type="PROSITE" id="PS50920">
    <property type="entry name" value="SOLCAR"/>
    <property type="match status" value="3"/>
</dbReference>
<dbReference type="Gene3D" id="1.50.40.10">
    <property type="entry name" value="Mitochondrial carrier domain"/>
    <property type="match status" value="1"/>
</dbReference>
<dbReference type="InterPro" id="IPR018108">
    <property type="entry name" value="MCP_transmembrane"/>
</dbReference>
<keyword evidence="2 10" id="KW-0813">Transport</keyword>
<organism evidence="12 13">
    <name type="scientific">Cyclotella cryptica</name>
    <dbReference type="NCBI Taxonomy" id="29204"/>
    <lineage>
        <taxon>Eukaryota</taxon>
        <taxon>Sar</taxon>
        <taxon>Stramenopiles</taxon>
        <taxon>Ochrophyta</taxon>
        <taxon>Bacillariophyta</taxon>
        <taxon>Coscinodiscophyceae</taxon>
        <taxon>Thalassiosirophycidae</taxon>
        <taxon>Stephanodiscales</taxon>
        <taxon>Stephanodiscaceae</taxon>
        <taxon>Cyclotella</taxon>
    </lineage>
</organism>
<evidence type="ECO:0000256" key="8">
    <source>
        <dbReference type="ARBA" id="ARBA00023136"/>
    </source>
</evidence>
<feature type="repeat" description="Solcar" evidence="9">
    <location>
        <begin position="95"/>
        <end position="182"/>
    </location>
</feature>
<comment type="subcellular location">
    <subcellularLocation>
        <location evidence="1">Mitochondrion inner membrane</location>
        <topology evidence="1">Multi-pass membrane protein</topology>
    </subcellularLocation>
</comment>
<dbReference type="InterPro" id="IPR049562">
    <property type="entry name" value="SLC25A33/36-like"/>
</dbReference>
<feature type="repeat" description="Solcar" evidence="9">
    <location>
        <begin position="299"/>
        <end position="387"/>
    </location>
</feature>
<evidence type="ECO:0000313" key="13">
    <source>
        <dbReference type="Proteomes" id="UP001516023"/>
    </source>
</evidence>
<evidence type="ECO:0000256" key="7">
    <source>
        <dbReference type="ARBA" id="ARBA00023128"/>
    </source>
</evidence>
<dbReference type="InterPro" id="IPR023395">
    <property type="entry name" value="MCP_dom_sf"/>
</dbReference>
<evidence type="ECO:0000313" key="12">
    <source>
        <dbReference type="EMBL" id="KAL3796877.1"/>
    </source>
</evidence>
<sequence>MQLPISEQGKNDCPSAAPPCMLLTDILITGKIPPPCKASSITHPIHKLFQPQKQISIHRHSQKTTLTRISHHHQTPRRILTSLRRHTHPHPPQTPQSLLRRSRRHTRLLHHQPTRSHKTQLQSSSAAVGELSSASGHPLAIAKTIFQKEGIAGFFRGLPPTLVGIIPSRSVYFYSYEQSKRFLGPILPEGSVSNALLSGLAAGMAGNTLTNPLWVVKTRMQLLADRGAGQKVYAGYGDAVRTIWREEGLGGFYKGISASYWGCTEGAVQFMLYEQIKSRFFERMNRRRQEEGKEVTDKLPQMVYFFSAAIAKGTASVITYPHEVARTRLREQARNGVFKYKGMWQTIRVIAKEEGRKGLYGGMGVHLMKVVPNSAIMFLTYEIVNAWLDRFTITEE</sequence>
<dbReference type="GO" id="GO:0006862">
    <property type="term" value="P:nucleotide transport"/>
    <property type="evidence" value="ECO:0007669"/>
    <property type="project" value="UniProtKB-ARBA"/>
</dbReference>
<evidence type="ECO:0000256" key="9">
    <source>
        <dbReference type="PROSITE-ProRule" id="PRU00282"/>
    </source>
</evidence>
<evidence type="ECO:0000256" key="6">
    <source>
        <dbReference type="ARBA" id="ARBA00022989"/>
    </source>
</evidence>
<keyword evidence="4" id="KW-0677">Repeat</keyword>
<evidence type="ECO:0000256" key="1">
    <source>
        <dbReference type="ARBA" id="ARBA00004448"/>
    </source>
</evidence>
<comment type="caution">
    <text evidence="12">The sequence shown here is derived from an EMBL/GenBank/DDBJ whole genome shotgun (WGS) entry which is preliminary data.</text>
</comment>
<keyword evidence="3 9" id="KW-0812">Transmembrane</keyword>
<evidence type="ECO:0000256" key="10">
    <source>
        <dbReference type="RuleBase" id="RU000488"/>
    </source>
</evidence>
<evidence type="ECO:0000256" key="2">
    <source>
        <dbReference type="ARBA" id="ARBA00022448"/>
    </source>
</evidence>
<dbReference type="PANTHER" id="PTHR45829:SF4">
    <property type="entry name" value="MITOCHONDRIAL CARRIER PROTEIN RIM2"/>
    <property type="match status" value="1"/>
</dbReference>
<evidence type="ECO:0000256" key="4">
    <source>
        <dbReference type="ARBA" id="ARBA00022737"/>
    </source>
</evidence>
<dbReference type="AlphaFoldDB" id="A0ABD3Q9X8"/>
<proteinExistence type="inferred from homology"/>
<reference evidence="12 13" key="1">
    <citation type="journal article" date="2020" name="G3 (Bethesda)">
        <title>Improved Reference Genome for Cyclotella cryptica CCMP332, a Model for Cell Wall Morphogenesis, Salinity Adaptation, and Lipid Production in Diatoms (Bacillariophyta).</title>
        <authorList>
            <person name="Roberts W.R."/>
            <person name="Downey K.M."/>
            <person name="Ruck E.C."/>
            <person name="Traller J.C."/>
            <person name="Alverson A.J."/>
        </authorList>
    </citation>
    <scope>NUCLEOTIDE SEQUENCE [LARGE SCALE GENOMIC DNA]</scope>
    <source>
        <strain evidence="12 13">CCMP332</strain>
    </source>
</reference>
<keyword evidence="8 9" id="KW-0472">Membrane</keyword>
<dbReference type="Pfam" id="PF00153">
    <property type="entry name" value="Mito_carr"/>
    <property type="match status" value="3"/>
</dbReference>
<keyword evidence="6" id="KW-1133">Transmembrane helix</keyword>
<evidence type="ECO:0000256" key="11">
    <source>
        <dbReference type="SAM" id="MobiDB-lite"/>
    </source>
</evidence>
<dbReference type="SUPFAM" id="SSF103506">
    <property type="entry name" value="Mitochondrial carrier"/>
    <property type="match status" value="1"/>
</dbReference>
<accession>A0ABD3Q9X8</accession>
<comment type="similarity">
    <text evidence="10">Belongs to the mitochondrial carrier (TC 2.A.29) family.</text>
</comment>
<dbReference type="EMBL" id="JABMIG020000059">
    <property type="protein sequence ID" value="KAL3796877.1"/>
    <property type="molecule type" value="Genomic_DNA"/>
</dbReference>
<keyword evidence="7" id="KW-0496">Mitochondrion</keyword>
<dbReference type="GO" id="GO:0005743">
    <property type="term" value="C:mitochondrial inner membrane"/>
    <property type="evidence" value="ECO:0007669"/>
    <property type="project" value="UniProtKB-SubCell"/>
</dbReference>
<protein>
    <recommendedName>
        <fullName evidence="14">Mitochondrial carrier protein</fullName>
    </recommendedName>
</protein>
<keyword evidence="5" id="KW-0999">Mitochondrion inner membrane</keyword>
<dbReference type="Proteomes" id="UP001516023">
    <property type="component" value="Unassembled WGS sequence"/>
</dbReference>
<dbReference type="PANTHER" id="PTHR45829">
    <property type="entry name" value="MITOCHONDRIAL CARRIER PROTEIN RIM2"/>
    <property type="match status" value="1"/>
</dbReference>